<dbReference type="EMBL" id="JBJHQE010000002">
    <property type="protein sequence ID" value="MFK9079460.1"/>
    <property type="molecule type" value="Genomic_DNA"/>
</dbReference>
<evidence type="ECO:0000313" key="2">
    <source>
        <dbReference type="Proteomes" id="UP001622950"/>
    </source>
</evidence>
<keyword evidence="2" id="KW-1185">Reference proteome</keyword>
<sequence>MTVHQQEGIGMKHSKATFIGLGQMGAALVPPFIDAGLQVTVWNRSAAKADPLVALGAKVAADFIAAVSACDLIIVCLADYATSNALFHRDEITPLLKGKTIVQLTTGDGREAELGALWAAEVGVNYLDGAIMDYPTKVGGPECLLLVSGDRAAWDSCEAQMKLLGGRMTYVGSKPSSANLLDGSLLTMYYGNTFALMQSAAMLEAEQVDIKDFKTALNAFKPVIESTWKRTIEAIDQHDYSGKEASIHVHSLGVQSLLKRARNSGVEHSLLQLFSEYVDQTAARGFEADELPAAFEVFRRKG</sequence>
<reference evidence="1" key="1">
    <citation type="submission" date="2024-11" db="EMBL/GenBank/DDBJ databases">
        <authorList>
            <person name="Lucas J.A."/>
        </authorList>
    </citation>
    <scope>NUCLEOTIDE SEQUENCE</scope>
    <source>
        <strain evidence="1">Z 8.8</strain>
    </source>
</reference>
<gene>
    <name evidence="1" type="ORF">ACJEBM_02050</name>
</gene>
<dbReference type="EC" id="1.1.-.-" evidence="1"/>
<evidence type="ECO:0000313" key="1">
    <source>
        <dbReference type="EMBL" id="MFK9079460.1"/>
    </source>
</evidence>
<protein>
    <submittedName>
        <fullName evidence="1">NAD(P)-dependent oxidoreductase</fullName>
        <ecNumber evidence="1">1.1.-.-</ecNumber>
    </submittedName>
</protein>
<organism evidence="1 2">
    <name type="scientific">Pseudomonas neuropathica</name>
    <dbReference type="NCBI Taxonomy" id="2730425"/>
    <lineage>
        <taxon>Bacteria</taxon>
        <taxon>Pseudomonadati</taxon>
        <taxon>Pseudomonadota</taxon>
        <taxon>Gammaproteobacteria</taxon>
        <taxon>Pseudomonadales</taxon>
        <taxon>Pseudomonadaceae</taxon>
        <taxon>Pseudomonas</taxon>
    </lineage>
</organism>
<keyword evidence="1" id="KW-0560">Oxidoreductase</keyword>
<proteinExistence type="predicted"/>
<dbReference type="Proteomes" id="UP001622950">
    <property type="component" value="Unassembled WGS sequence"/>
</dbReference>
<accession>A0ACC7MT89</accession>
<name>A0ACC7MT89_9PSED</name>
<comment type="caution">
    <text evidence="1">The sequence shown here is derived from an EMBL/GenBank/DDBJ whole genome shotgun (WGS) entry which is preliminary data.</text>
</comment>